<name>T0HEW4_9LEPT</name>
<dbReference type="AlphaFoldDB" id="T0HEW4"/>
<evidence type="ECO:0000313" key="2">
    <source>
        <dbReference type="Proteomes" id="UP000015445"/>
    </source>
</evidence>
<gene>
    <name evidence="1" type="ORF">LEP1GSC193_3872</name>
</gene>
<organism evidence="1 2">
    <name type="scientific">Leptospira alstonii serovar Pingchang str. 80-412</name>
    <dbReference type="NCBI Taxonomy" id="1218564"/>
    <lineage>
        <taxon>Bacteria</taxon>
        <taxon>Pseudomonadati</taxon>
        <taxon>Spirochaetota</taxon>
        <taxon>Spirochaetia</taxon>
        <taxon>Leptospirales</taxon>
        <taxon>Leptospiraceae</taxon>
        <taxon>Leptospira</taxon>
    </lineage>
</organism>
<sequence length="53" mass="6037">MMKKYREISSIPTIQTPKVLRLDVFPTRVGPNGIFQSFLSEVQNTDKIGKILT</sequence>
<dbReference type="Proteomes" id="UP000015445">
    <property type="component" value="Unassembled WGS sequence"/>
</dbReference>
<keyword evidence="2" id="KW-1185">Reference proteome</keyword>
<comment type="caution">
    <text evidence="1">The sequence shown here is derived from an EMBL/GenBank/DDBJ whole genome shotgun (WGS) entry which is preliminary data.</text>
</comment>
<accession>T0HEW4</accession>
<reference evidence="1" key="1">
    <citation type="submission" date="2013-05" db="EMBL/GenBank/DDBJ databases">
        <authorList>
            <person name="Harkins D.M."/>
            <person name="Durkin A.S."/>
            <person name="Brinkac L.M."/>
            <person name="Haft D.H."/>
            <person name="Selengut J.D."/>
            <person name="Sanka R."/>
            <person name="DePew J."/>
            <person name="Purushe J."/>
            <person name="Galloway R.L."/>
            <person name="Vinetz J.M."/>
            <person name="Sutton G.G."/>
            <person name="Nierman W.C."/>
            <person name="Fouts D.E."/>
        </authorList>
    </citation>
    <scope>NUCLEOTIDE SEQUENCE [LARGE SCALE GENOMIC DNA]</scope>
    <source>
        <strain evidence="1">80-412</strain>
    </source>
</reference>
<dbReference type="EMBL" id="AOHD02000003">
    <property type="protein sequence ID" value="EQA82278.1"/>
    <property type="molecule type" value="Genomic_DNA"/>
</dbReference>
<proteinExistence type="predicted"/>
<protein>
    <submittedName>
        <fullName evidence="1">Uncharacterized protein</fullName>
    </submittedName>
</protein>
<evidence type="ECO:0000313" key="1">
    <source>
        <dbReference type="EMBL" id="EQA82278.1"/>
    </source>
</evidence>